<feature type="non-terminal residue" evidence="1">
    <location>
        <position position="1"/>
    </location>
</feature>
<protein>
    <submittedName>
        <fullName evidence="1">Uncharacterized protein</fullName>
    </submittedName>
</protein>
<comment type="caution">
    <text evidence="1">The sequence shown here is derived from an EMBL/GenBank/DDBJ whole genome shotgun (WGS) entry which is preliminary data.</text>
</comment>
<dbReference type="Proteomes" id="UP000596742">
    <property type="component" value="Unassembled WGS sequence"/>
</dbReference>
<gene>
    <name evidence="1" type="ORF">MGAL_10B010877</name>
</gene>
<sequence length="272" mass="31516">LKRFNIVFPSNVFLSKGILTFRIQNMVFKVSRPTSLSTSYCINYLSFDNINLHVRYFPSCFNNSNHEKFYQSGLLVLSLLTYGRTTKLLRSLRHASALWSMRLGTRQESYYTESWGVPRHSKIPILLLREKNENNASEILHRLSSHFYTICFIDTFQMQLIITLHEPVIQLLSRQTANFSHPDYAHIIDVDRQFSGEPATLEEDAVTTIKTVDDITIVDFRKLTDPAQIIAELGVDVMVFEKMFSSFFLLLQRNILTRNACSVFLNFALIIK</sequence>
<evidence type="ECO:0000313" key="2">
    <source>
        <dbReference type="Proteomes" id="UP000596742"/>
    </source>
</evidence>
<accession>A0A8B6D7N2</accession>
<evidence type="ECO:0000313" key="1">
    <source>
        <dbReference type="EMBL" id="VDI14594.1"/>
    </source>
</evidence>
<name>A0A8B6D7N2_MYTGA</name>
<keyword evidence="2" id="KW-1185">Reference proteome</keyword>
<dbReference type="EMBL" id="UYJE01002881">
    <property type="protein sequence ID" value="VDI14594.1"/>
    <property type="molecule type" value="Genomic_DNA"/>
</dbReference>
<organism evidence="1 2">
    <name type="scientific">Mytilus galloprovincialis</name>
    <name type="common">Mediterranean mussel</name>
    <dbReference type="NCBI Taxonomy" id="29158"/>
    <lineage>
        <taxon>Eukaryota</taxon>
        <taxon>Metazoa</taxon>
        <taxon>Spiralia</taxon>
        <taxon>Lophotrochozoa</taxon>
        <taxon>Mollusca</taxon>
        <taxon>Bivalvia</taxon>
        <taxon>Autobranchia</taxon>
        <taxon>Pteriomorphia</taxon>
        <taxon>Mytilida</taxon>
        <taxon>Mytiloidea</taxon>
        <taxon>Mytilidae</taxon>
        <taxon>Mytilinae</taxon>
        <taxon>Mytilus</taxon>
    </lineage>
</organism>
<reference evidence="1" key="1">
    <citation type="submission" date="2018-11" db="EMBL/GenBank/DDBJ databases">
        <authorList>
            <person name="Alioto T."/>
            <person name="Alioto T."/>
        </authorList>
    </citation>
    <scope>NUCLEOTIDE SEQUENCE</scope>
</reference>
<dbReference type="AlphaFoldDB" id="A0A8B6D7N2"/>
<proteinExistence type="predicted"/>